<accession>A0A9X3K9W3</accession>
<evidence type="ECO:0000313" key="1">
    <source>
        <dbReference type="EMBL" id="MCZ7407177.1"/>
    </source>
</evidence>
<comment type="caution">
    <text evidence="1">The sequence shown here is derived from an EMBL/GenBank/DDBJ whole genome shotgun (WGS) entry which is preliminary data.</text>
</comment>
<organism evidence="1 2">
    <name type="scientific">Parvimonas micra</name>
    <dbReference type="NCBI Taxonomy" id="33033"/>
    <lineage>
        <taxon>Bacteria</taxon>
        <taxon>Bacillati</taxon>
        <taxon>Bacillota</taxon>
        <taxon>Tissierellia</taxon>
        <taxon>Tissierellales</taxon>
        <taxon>Peptoniphilaceae</taxon>
        <taxon>Parvimonas</taxon>
    </lineage>
</organism>
<dbReference type="RefSeq" id="WP_269720525.1">
    <property type="nucleotide sequence ID" value="NZ_CP101408.1"/>
</dbReference>
<dbReference type="SUPFAM" id="SSF50475">
    <property type="entry name" value="FMN-binding split barrel"/>
    <property type="match status" value="1"/>
</dbReference>
<gene>
    <name evidence="1" type="ORF">NND69_02175</name>
</gene>
<sequence length="130" mass="15413">MVLSTSKDDFVTSRMVSIIVIDGKFYFQTDKNFKKYNQIIVNPNVSLCIDNIQINGICCDVGRPIENKTFCEIFKEKYPSSYKNYSLLESERLLEIEPIYIECWHYIEGVSYIEVFDVKNKKYTMKKYVR</sequence>
<dbReference type="AlphaFoldDB" id="A0A9X3K9W3"/>
<dbReference type="InterPro" id="IPR012349">
    <property type="entry name" value="Split_barrel_FMN-bd"/>
</dbReference>
<reference evidence="1" key="1">
    <citation type="submission" date="2022-07" db="EMBL/GenBank/DDBJ databases">
        <title>Parvimonas micra travels from the subgingival sulcus of the human oral cavity to the colorectal adenocarcinoma.</title>
        <authorList>
            <person name="Conde-Perez K."/>
            <person name="Buetas E."/>
            <person name="Aja-Macaya P."/>
            <person name="Martin-De Arribas E."/>
            <person name="Iglesias-Corras I."/>
            <person name="Trigo-Tasende N."/>
            <person name="Nasser-Ali M."/>
            <person name="Estevez L.S."/>
            <person name="Rumbo-Feal S."/>
            <person name="Otero-Alen B."/>
            <person name="Noguera J.F."/>
            <person name="Concha A."/>
            <person name="Pardinas-Lopez S."/>
            <person name="Carda-Dieguez M."/>
            <person name="Gomez-Randulfe I."/>
            <person name="Martinez-Lago N."/>
            <person name="Ladra S."/>
            <person name="Aparicio L.A."/>
            <person name="Bou G."/>
            <person name="Mira A."/>
            <person name="Vallejo J.A."/>
            <person name="Poza M."/>
        </authorList>
    </citation>
    <scope>NUCLEOTIDE SEQUENCE</scope>
    <source>
        <strain evidence="1">PM79KC-AC-4</strain>
    </source>
</reference>
<dbReference type="EMBL" id="JANDZV010000001">
    <property type="protein sequence ID" value="MCZ7407177.1"/>
    <property type="molecule type" value="Genomic_DNA"/>
</dbReference>
<name>A0A9X3K9W3_9FIRM</name>
<evidence type="ECO:0000313" key="2">
    <source>
        <dbReference type="Proteomes" id="UP001141458"/>
    </source>
</evidence>
<dbReference type="Proteomes" id="UP001141458">
    <property type="component" value="Unassembled WGS sequence"/>
</dbReference>
<dbReference type="Gene3D" id="2.30.110.10">
    <property type="entry name" value="Electron Transport, Fmn-binding Protein, Chain A"/>
    <property type="match status" value="1"/>
</dbReference>
<protein>
    <submittedName>
        <fullName evidence="1">Pyridoxamine 5'-phosphate oxidase family protein</fullName>
    </submittedName>
</protein>
<proteinExistence type="predicted"/>